<evidence type="ECO:0000259" key="8">
    <source>
        <dbReference type="Pfam" id="PF04239"/>
    </source>
</evidence>
<comment type="caution">
    <text evidence="10">The sequence shown here is derived from an EMBL/GenBank/DDBJ whole genome shotgun (WGS) entry which is preliminary data.</text>
</comment>
<keyword evidence="4 7" id="KW-0812">Transmembrane</keyword>
<evidence type="ECO:0008006" key="12">
    <source>
        <dbReference type="Google" id="ProtNLM"/>
    </source>
</evidence>
<reference evidence="10 11" key="1">
    <citation type="submission" date="2011-04" db="EMBL/GenBank/DDBJ databases">
        <authorList>
            <person name="Muzny D."/>
            <person name="Qin X."/>
            <person name="Deng J."/>
            <person name="Jiang H."/>
            <person name="Liu Y."/>
            <person name="Qu J."/>
            <person name="Song X.-Z."/>
            <person name="Zhang L."/>
            <person name="Thornton R."/>
            <person name="Coyle M."/>
            <person name="Francisco L."/>
            <person name="Jackson L."/>
            <person name="Javaid M."/>
            <person name="Korchina V."/>
            <person name="Kovar C."/>
            <person name="Mata R."/>
            <person name="Mathew T."/>
            <person name="Ngo R."/>
            <person name="Nguyen L."/>
            <person name="Nguyen N."/>
            <person name="Okwuonu G."/>
            <person name="Ongeri F."/>
            <person name="Pham C."/>
            <person name="Simmons D."/>
            <person name="Wilczek-Boney K."/>
            <person name="Hale W."/>
            <person name="Jakkamsetti A."/>
            <person name="Pham P."/>
            <person name="Ruth R."/>
            <person name="San Lucas F."/>
            <person name="Warren J."/>
            <person name="Zhang J."/>
            <person name="Zhao Z."/>
            <person name="Zhou C."/>
            <person name="Zhu D."/>
            <person name="Lee S."/>
            <person name="Bess C."/>
            <person name="Blankenburg K."/>
            <person name="Forbes L."/>
            <person name="Fu Q."/>
            <person name="Gubbala S."/>
            <person name="Hirani K."/>
            <person name="Jayaseelan J.C."/>
            <person name="Lara F."/>
            <person name="Munidasa M."/>
            <person name="Palculict T."/>
            <person name="Patil S."/>
            <person name="Pu L.-L."/>
            <person name="Saada N."/>
            <person name="Tang L."/>
            <person name="Weissenberger G."/>
            <person name="Zhu Y."/>
            <person name="Hemphill L."/>
            <person name="Shang Y."/>
            <person name="Youmans B."/>
            <person name="Ayvaz T."/>
            <person name="Ross M."/>
            <person name="Santibanez J."/>
            <person name="Aqrawi P."/>
            <person name="Gross S."/>
            <person name="Joshi V."/>
            <person name="Fowler G."/>
            <person name="Nazareth L."/>
            <person name="Reid J."/>
            <person name="Worley K."/>
            <person name="Petrosino J."/>
            <person name="Highlander S."/>
            <person name="Gibbs R."/>
        </authorList>
    </citation>
    <scope>NUCLEOTIDE SEQUENCE [LARGE SCALE GENOMIC DNA]</scope>
    <source>
        <strain evidence="10 11">2681</strain>
    </source>
</reference>
<dbReference type="InterPro" id="IPR007353">
    <property type="entry name" value="DUF421"/>
</dbReference>
<feature type="transmembrane region" description="Helical" evidence="7">
    <location>
        <begin position="45"/>
        <end position="65"/>
    </location>
</feature>
<evidence type="ECO:0000256" key="1">
    <source>
        <dbReference type="ARBA" id="ARBA00004651"/>
    </source>
</evidence>
<organism evidence="10 11">
    <name type="scientific">Sporosarcina newyorkensis 2681</name>
    <dbReference type="NCBI Taxonomy" id="1027292"/>
    <lineage>
        <taxon>Bacteria</taxon>
        <taxon>Bacillati</taxon>
        <taxon>Bacillota</taxon>
        <taxon>Bacilli</taxon>
        <taxon>Bacillales</taxon>
        <taxon>Caryophanaceae</taxon>
        <taxon>Sporosarcina</taxon>
    </lineage>
</organism>
<dbReference type="STRING" id="759851.SAMN04244570_2906"/>
<comment type="subcellular location">
    <subcellularLocation>
        <location evidence="1">Cell membrane</location>
        <topology evidence="1">Multi-pass membrane protein</topology>
    </subcellularLocation>
</comment>
<evidence type="ECO:0000256" key="4">
    <source>
        <dbReference type="ARBA" id="ARBA00022692"/>
    </source>
</evidence>
<proteinExistence type="inferred from homology"/>
<evidence type="ECO:0000259" key="9">
    <source>
        <dbReference type="Pfam" id="PF20730"/>
    </source>
</evidence>
<keyword evidence="3" id="KW-1003">Cell membrane</keyword>
<keyword evidence="5 7" id="KW-1133">Transmembrane helix</keyword>
<feature type="domain" description="YetF-like N-terminal transmembrane" evidence="9">
    <location>
        <begin position="18"/>
        <end position="91"/>
    </location>
</feature>
<protein>
    <recommendedName>
        <fullName evidence="12">DUF421 domain-containing protein</fullName>
    </recommendedName>
</protein>
<name>F9DWI0_9BACL</name>
<dbReference type="Proteomes" id="UP000005316">
    <property type="component" value="Unassembled WGS sequence"/>
</dbReference>
<feature type="domain" description="YetF C-terminal" evidence="8">
    <location>
        <begin position="94"/>
        <end position="227"/>
    </location>
</feature>
<dbReference type="PANTHER" id="PTHR34582:SF6">
    <property type="entry name" value="UPF0702 TRANSMEMBRANE PROTEIN YCAP"/>
    <property type="match status" value="1"/>
</dbReference>
<feature type="transmembrane region" description="Helical" evidence="7">
    <location>
        <begin position="71"/>
        <end position="91"/>
    </location>
</feature>
<evidence type="ECO:0000256" key="2">
    <source>
        <dbReference type="ARBA" id="ARBA00006448"/>
    </source>
</evidence>
<keyword evidence="6 7" id="KW-0472">Membrane</keyword>
<accession>F9DWI0</accession>
<comment type="similarity">
    <text evidence="2">Belongs to the UPF0702 family.</text>
</comment>
<dbReference type="PANTHER" id="PTHR34582">
    <property type="entry name" value="UPF0702 TRANSMEMBRANE PROTEIN YCAP"/>
    <property type="match status" value="1"/>
</dbReference>
<evidence type="ECO:0000256" key="3">
    <source>
        <dbReference type="ARBA" id="ARBA00022475"/>
    </source>
</evidence>
<dbReference type="EMBL" id="AFPZ01000099">
    <property type="protein sequence ID" value="EGQ21801.1"/>
    <property type="molecule type" value="Genomic_DNA"/>
</dbReference>
<gene>
    <name evidence="10" type="ORF">HMPREF9372_3161</name>
</gene>
<feature type="transmembrane region" description="Helical" evidence="7">
    <location>
        <begin position="20"/>
        <end position="38"/>
    </location>
</feature>
<dbReference type="HOGENOM" id="CLU_077149_0_2_9"/>
<sequence length="241" mass="27387">MEVCIVNMDEFLELSFWEMTLRTVISFIVLLILARFMGKKQISQLTFFHYVTGITIGSIAANLAGESETPFLNGLYGMVLWAVLTILANYLTFKSKKLRVLLDDKPIIVIHDGKIVEGSLRKLRLNFNELNMMLREQSVFSMKDVNYAIFETNGNLSVMLKPGEEKATKKDVKAPAPMPKYIPTEIITDGKVQDHNMRELKLTDGWLKQQLELQGIGKPEHVLYAEIQTDGNLYVNTLKNA</sequence>
<dbReference type="InterPro" id="IPR048454">
    <property type="entry name" value="YetF_N"/>
</dbReference>
<dbReference type="GO" id="GO:0005886">
    <property type="term" value="C:plasma membrane"/>
    <property type="evidence" value="ECO:0007669"/>
    <property type="project" value="UniProtKB-SubCell"/>
</dbReference>
<evidence type="ECO:0000256" key="6">
    <source>
        <dbReference type="ARBA" id="ARBA00023136"/>
    </source>
</evidence>
<dbReference type="Gene3D" id="3.30.240.20">
    <property type="entry name" value="bsu07140 like domains"/>
    <property type="match status" value="2"/>
</dbReference>
<evidence type="ECO:0000313" key="11">
    <source>
        <dbReference type="Proteomes" id="UP000005316"/>
    </source>
</evidence>
<dbReference type="eggNOG" id="COG2323">
    <property type="taxonomic scope" value="Bacteria"/>
</dbReference>
<evidence type="ECO:0000313" key="10">
    <source>
        <dbReference type="EMBL" id="EGQ21801.1"/>
    </source>
</evidence>
<dbReference type="AlphaFoldDB" id="F9DWI0"/>
<dbReference type="Pfam" id="PF04239">
    <property type="entry name" value="DUF421"/>
    <property type="match status" value="1"/>
</dbReference>
<evidence type="ECO:0000256" key="7">
    <source>
        <dbReference type="SAM" id="Phobius"/>
    </source>
</evidence>
<dbReference type="Pfam" id="PF20730">
    <property type="entry name" value="YetF_N"/>
    <property type="match status" value="1"/>
</dbReference>
<evidence type="ECO:0000256" key="5">
    <source>
        <dbReference type="ARBA" id="ARBA00022989"/>
    </source>
</evidence>
<dbReference type="InterPro" id="IPR023090">
    <property type="entry name" value="UPF0702_alpha/beta_dom_sf"/>
</dbReference>